<accession>A0A4C1TX22</accession>
<comment type="caution">
    <text evidence="1">The sequence shown here is derived from an EMBL/GenBank/DDBJ whole genome shotgun (WGS) entry which is preliminary data.</text>
</comment>
<dbReference type="OrthoDB" id="407509at2759"/>
<gene>
    <name evidence="1" type="ORF">EVAR_13001_1</name>
</gene>
<sequence length="94" mass="10621">MVLKHMKNNKAPSGNGVMADLRAGRKSVLKNNQKLFNSIVYEGTTPEARNRGVVLLFFKEGDNILLSLIGNSTLYKKDLKVKARQSNRFKDIRD</sequence>
<evidence type="ECO:0000313" key="1">
    <source>
        <dbReference type="EMBL" id="GBP18540.1"/>
    </source>
</evidence>
<dbReference type="Proteomes" id="UP000299102">
    <property type="component" value="Unassembled WGS sequence"/>
</dbReference>
<dbReference type="AlphaFoldDB" id="A0A4C1TX22"/>
<name>A0A4C1TX22_EUMVA</name>
<dbReference type="EMBL" id="BGZK01000098">
    <property type="protein sequence ID" value="GBP18540.1"/>
    <property type="molecule type" value="Genomic_DNA"/>
</dbReference>
<protein>
    <submittedName>
        <fullName evidence="1">Uncharacterized protein</fullName>
    </submittedName>
</protein>
<reference evidence="1 2" key="1">
    <citation type="journal article" date="2019" name="Commun. Biol.">
        <title>The bagworm genome reveals a unique fibroin gene that provides high tensile strength.</title>
        <authorList>
            <person name="Kono N."/>
            <person name="Nakamura H."/>
            <person name="Ohtoshi R."/>
            <person name="Tomita M."/>
            <person name="Numata K."/>
            <person name="Arakawa K."/>
        </authorList>
    </citation>
    <scope>NUCLEOTIDE SEQUENCE [LARGE SCALE GENOMIC DNA]</scope>
</reference>
<evidence type="ECO:0000313" key="2">
    <source>
        <dbReference type="Proteomes" id="UP000299102"/>
    </source>
</evidence>
<keyword evidence="2" id="KW-1185">Reference proteome</keyword>
<proteinExistence type="predicted"/>
<organism evidence="1 2">
    <name type="scientific">Eumeta variegata</name>
    <name type="common">Bagworm moth</name>
    <name type="synonym">Eumeta japonica</name>
    <dbReference type="NCBI Taxonomy" id="151549"/>
    <lineage>
        <taxon>Eukaryota</taxon>
        <taxon>Metazoa</taxon>
        <taxon>Ecdysozoa</taxon>
        <taxon>Arthropoda</taxon>
        <taxon>Hexapoda</taxon>
        <taxon>Insecta</taxon>
        <taxon>Pterygota</taxon>
        <taxon>Neoptera</taxon>
        <taxon>Endopterygota</taxon>
        <taxon>Lepidoptera</taxon>
        <taxon>Glossata</taxon>
        <taxon>Ditrysia</taxon>
        <taxon>Tineoidea</taxon>
        <taxon>Psychidae</taxon>
        <taxon>Oiketicinae</taxon>
        <taxon>Eumeta</taxon>
    </lineage>
</organism>